<dbReference type="AlphaFoldDB" id="A0AAD9IHJ7"/>
<keyword evidence="4" id="KW-0653">Protein transport</keyword>
<keyword evidence="9" id="KW-1185">Reference proteome</keyword>
<dbReference type="InterPro" id="IPR026739">
    <property type="entry name" value="AP_beta"/>
</dbReference>
<feature type="domain" description="Clathrin/coatomer adaptor adaptin-like N-terminal" evidence="7">
    <location>
        <begin position="10"/>
        <end position="514"/>
    </location>
</feature>
<comment type="caution">
    <text evidence="8">The sequence shown here is derived from an EMBL/GenBank/DDBJ whole genome shotgun (WGS) entry which is preliminary data.</text>
</comment>
<evidence type="ECO:0000313" key="9">
    <source>
        <dbReference type="Proteomes" id="UP001255856"/>
    </source>
</evidence>
<dbReference type="PANTHER" id="PTHR11134">
    <property type="entry name" value="ADAPTOR COMPLEX SUBUNIT BETA FAMILY MEMBER"/>
    <property type="match status" value="1"/>
</dbReference>
<name>A0AAD9IHJ7_PROWI</name>
<dbReference type="Gene3D" id="1.25.10.10">
    <property type="entry name" value="Leucine-rich Repeat Variant"/>
    <property type="match status" value="1"/>
</dbReference>
<evidence type="ECO:0000256" key="5">
    <source>
        <dbReference type="ARBA" id="ARBA00023136"/>
    </source>
</evidence>
<dbReference type="GO" id="GO:0030117">
    <property type="term" value="C:membrane coat"/>
    <property type="evidence" value="ECO:0007669"/>
    <property type="project" value="InterPro"/>
</dbReference>
<feature type="region of interest" description="Disordered" evidence="6">
    <location>
        <begin position="612"/>
        <end position="635"/>
    </location>
</feature>
<keyword evidence="5" id="KW-0472">Membrane</keyword>
<feature type="compositionally biased region" description="Low complexity" evidence="6">
    <location>
        <begin position="620"/>
        <end position="632"/>
    </location>
</feature>
<evidence type="ECO:0000256" key="2">
    <source>
        <dbReference type="ARBA" id="ARBA00006613"/>
    </source>
</evidence>
<dbReference type="Pfam" id="PF01602">
    <property type="entry name" value="Adaptin_N"/>
    <property type="match status" value="1"/>
</dbReference>
<sequence length="829" mass="88040">MNGSKPDVVKLKRDCFQKLIRYMTQASVTSGIDMSAAFVPVTKCVALSKMDLPLKKMQYLYLRTTARQNSSVALLVVQTLLNDCKDLDPAIRGAALRAMTSLRVPELMDAVFMAVDAGLRDSHHYVREAAVIGVLKCWHVDRAGVRMRGLLGEVEGLLVRDGAPQVVANCLYVLQQLVISLLNHIRAFSDWAQCFVLDIVNQYTPETESERFDILEVLDFGLSHTNSAVVMATAKLFLHYAAPFPDQNARVLDRVRDALSILVAGREPEVVHAILANALVLAQRYPHAFAPLYTDFYCQYRDPLYLKTIKIDMLVAVADRANAYDIAEELSQYIRDSDEALARCAIRAVAAVALKVPEVDGILDRLLLFLGYGKDYVTAETLIQLALVLRRYRAAADACLDAVMDIDPASLGGEPEREALVWILGEFGERVQAAPYVLEGLVEGEAPEEGEQAAGFAREALEVRLALLAAVAKLFFKRPPEMRRALGLVLAAAAADPSVQVRDRARLTSRLIAHDAQAAERVLCAPLPLVDADNLGDGLSAEARDTVFDELNTLSVVYRAPAATFIGATPSHAPNGEGEDDELDVGGDMATGLAAAAGADEGLLLDLEDSVSEAGTDTRPASQPGSAPQPSSEQDLLSLGNLDSVYSPPPAMAQPAQVATGPLDALLDMGAGTEVANAPPSFAAAPAALGGGLDDLLGGLDLGGGGPAPAASNVTDAASFEAAWNSLGSASGVVGRQSLPLGALTSVQSRGFQDFVDHVGQAGFVCVRRPMPGGATPLLFSLSTSRGLLASVRVAQQASAIAVETEVRAGARADAVEGLESLQNLLLCL</sequence>
<evidence type="ECO:0000259" key="7">
    <source>
        <dbReference type="Pfam" id="PF01602"/>
    </source>
</evidence>
<evidence type="ECO:0000256" key="3">
    <source>
        <dbReference type="ARBA" id="ARBA00022448"/>
    </source>
</evidence>
<evidence type="ECO:0000256" key="4">
    <source>
        <dbReference type="ARBA" id="ARBA00022927"/>
    </source>
</evidence>
<dbReference type="InterPro" id="IPR016024">
    <property type="entry name" value="ARM-type_fold"/>
</dbReference>
<evidence type="ECO:0000256" key="6">
    <source>
        <dbReference type="SAM" id="MobiDB-lite"/>
    </source>
</evidence>
<keyword evidence="3" id="KW-0813">Transport</keyword>
<gene>
    <name evidence="8" type="ORF">QBZ16_004588</name>
</gene>
<feature type="region of interest" description="Disordered" evidence="6">
    <location>
        <begin position="567"/>
        <end position="586"/>
    </location>
</feature>
<dbReference type="InterPro" id="IPR002553">
    <property type="entry name" value="Clathrin/coatomer_adapt-like_N"/>
</dbReference>
<dbReference type="Proteomes" id="UP001255856">
    <property type="component" value="Unassembled WGS sequence"/>
</dbReference>
<organism evidence="8 9">
    <name type="scientific">Prototheca wickerhamii</name>
    <dbReference type="NCBI Taxonomy" id="3111"/>
    <lineage>
        <taxon>Eukaryota</taxon>
        <taxon>Viridiplantae</taxon>
        <taxon>Chlorophyta</taxon>
        <taxon>core chlorophytes</taxon>
        <taxon>Trebouxiophyceae</taxon>
        <taxon>Chlorellales</taxon>
        <taxon>Chlorellaceae</taxon>
        <taxon>Prototheca</taxon>
    </lineage>
</organism>
<dbReference type="GO" id="GO:0012505">
    <property type="term" value="C:endomembrane system"/>
    <property type="evidence" value="ECO:0007669"/>
    <property type="project" value="UniProtKB-SubCell"/>
</dbReference>
<dbReference type="GO" id="GO:0006886">
    <property type="term" value="P:intracellular protein transport"/>
    <property type="evidence" value="ECO:0007669"/>
    <property type="project" value="InterPro"/>
</dbReference>
<protein>
    <recommendedName>
        <fullName evidence="7">Clathrin/coatomer adaptor adaptin-like N-terminal domain-containing protein</fullName>
    </recommendedName>
</protein>
<comment type="subcellular location">
    <subcellularLocation>
        <location evidence="1">Endomembrane system</location>
    </subcellularLocation>
</comment>
<dbReference type="SUPFAM" id="SSF48371">
    <property type="entry name" value="ARM repeat"/>
    <property type="match status" value="1"/>
</dbReference>
<comment type="similarity">
    <text evidence="2">Belongs to the adaptor complexes large subunit family.</text>
</comment>
<dbReference type="GO" id="GO:0016192">
    <property type="term" value="P:vesicle-mediated transport"/>
    <property type="evidence" value="ECO:0007669"/>
    <property type="project" value="InterPro"/>
</dbReference>
<proteinExistence type="inferred from homology"/>
<dbReference type="InterPro" id="IPR011989">
    <property type="entry name" value="ARM-like"/>
</dbReference>
<evidence type="ECO:0000313" key="8">
    <source>
        <dbReference type="EMBL" id="KAK2077741.1"/>
    </source>
</evidence>
<accession>A0AAD9IHJ7</accession>
<evidence type="ECO:0000256" key="1">
    <source>
        <dbReference type="ARBA" id="ARBA00004308"/>
    </source>
</evidence>
<reference evidence="8" key="1">
    <citation type="submission" date="2021-01" db="EMBL/GenBank/DDBJ databases">
        <authorList>
            <person name="Eckstrom K.M.E."/>
        </authorList>
    </citation>
    <scope>NUCLEOTIDE SEQUENCE</scope>
    <source>
        <strain evidence="8">UVCC 0001</strain>
    </source>
</reference>
<dbReference type="EMBL" id="JASFZW010000006">
    <property type="protein sequence ID" value="KAK2077741.1"/>
    <property type="molecule type" value="Genomic_DNA"/>
</dbReference>